<evidence type="ECO:0008006" key="3">
    <source>
        <dbReference type="Google" id="ProtNLM"/>
    </source>
</evidence>
<evidence type="ECO:0000313" key="2">
    <source>
        <dbReference type="Proteomes" id="UP000466794"/>
    </source>
</evidence>
<dbReference type="RefSeq" id="WP_157387265.1">
    <property type="nucleotide sequence ID" value="NZ_WRPP01000002.1"/>
</dbReference>
<reference evidence="1 2" key="1">
    <citation type="submission" date="2019-12" db="EMBL/GenBank/DDBJ databases">
        <title>Nocardia sp. nov. ET3-3 isolated from soil.</title>
        <authorList>
            <person name="Kanchanasin P."/>
            <person name="Tanasupawat S."/>
            <person name="Yuki M."/>
            <person name="Kudo T."/>
        </authorList>
    </citation>
    <scope>NUCLEOTIDE SEQUENCE [LARGE SCALE GENOMIC DNA]</scope>
    <source>
        <strain evidence="1 2">ET3-3</strain>
    </source>
</reference>
<dbReference type="EMBL" id="WRPP01000002">
    <property type="protein sequence ID" value="MVU77579.1"/>
    <property type="molecule type" value="Genomic_DNA"/>
</dbReference>
<dbReference type="AlphaFoldDB" id="A0A7K1UTT4"/>
<proteinExistence type="predicted"/>
<comment type="caution">
    <text evidence="1">The sequence shown here is derived from an EMBL/GenBank/DDBJ whole genome shotgun (WGS) entry which is preliminary data.</text>
</comment>
<name>A0A7K1UTT4_9NOCA</name>
<accession>A0A7K1UTT4</accession>
<gene>
    <name evidence="1" type="ORF">GPX89_10045</name>
</gene>
<organism evidence="1 2">
    <name type="scientific">Nocardia terrae</name>
    <dbReference type="NCBI Taxonomy" id="2675851"/>
    <lineage>
        <taxon>Bacteria</taxon>
        <taxon>Bacillati</taxon>
        <taxon>Actinomycetota</taxon>
        <taxon>Actinomycetes</taxon>
        <taxon>Mycobacteriales</taxon>
        <taxon>Nocardiaceae</taxon>
        <taxon>Nocardia</taxon>
    </lineage>
</organism>
<keyword evidence="2" id="KW-1185">Reference proteome</keyword>
<protein>
    <recommendedName>
        <fullName evidence="3">DUF4267 domain-containing protein</fullName>
    </recommendedName>
</protein>
<evidence type="ECO:0000313" key="1">
    <source>
        <dbReference type="EMBL" id="MVU77579.1"/>
    </source>
</evidence>
<dbReference type="Proteomes" id="UP000466794">
    <property type="component" value="Unassembled WGS sequence"/>
</dbReference>
<sequence length="131" mass="13217">MNTTTPTRLIGAATAAYGAAVVIRPALLLRPGGLGTGAEPELRAAARMIALRDLISGLALATLSDPRARRAAAIIRVASDAADTVVFAGALSGRAERAKTLAVTTGWGLLSALGALYEARLESAVKAGPTP</sequence>